<reference evidence="1 2" key="1">
    <citation type="submission" date="2020-08" db="EMBL/GenBank/DDBJ databases">
        <title>Genomic Encyclopedia of Type Strains, Phase IV (KMG-V): Genome sequencing to study the core and pangenomes of soil and plant-associated prokaryotes.</title>
        <authorList>
            <person name="Whitman W."/>
        </authorList>
    </citation>
    <scope>NUCLEOTIDE SEQUENCE [LARGE SCALE GENOMIC DNA]</scope>
    <source>
        <strain evidence="1 2">SEMIA 4074</strain>
    </source>
</reference>
<keyword evidence="2" id="KW-1185">Reference proteome</keyword>
<sequence>MISLTGLCCLRPGSRRLPAPLGFVGRVAILDIEVGVLAGFDAAVADRQFHLITAGRPVPSCRHHRDVCYRLVFPGLQEQDIAGRRHLPRNAVANGDMGNFLVGCEFDLHRRA</sequence>
<dbReference type="EMBL" id="JACIFV010000010">
    <property type="protein sequence ID" value="MBB4193009.1"/>
    <property type="molecule type" value="Genomic_DNA"/>
</dbReference>
<dbReference type="AlphaFoldDB" id="A0A7W6Q9E5"/>
<proteinExistence type="predicted"/>
<accession>A0A7W6Q9E5</accession>
<evidence type="ECO:0000313" key="2">
    <source>
        <dbReference type="Proteomes" id="UP000524492"/>
    </source>
</evidence>
<evidence type="ECO:0000313" key="1">
    <source>
        <dbReference type="EMBL" id="MBB4193009.1"/>
    </source>
</evidence>
<name>A0A7W6Q9E5_9HYPH</name>
<comment type="caution">
    <text evidence="1">The sequence shown here is derived from an EMBL/GenBank/DDBJ whole genome shotgun (WGS) entry which is preliminary data.</text>
</comment>
<protein>
    <submittedName>
        <fullName evidence="1">Uncharacterized protein</fullName>
    </submittedName>
</protein>
<dbReference type="Proteomes" id="UP000524492">
    <property type="component" value="Unassembled WGS sequence"/>
</dbReference>
<organism evidence="1 2">
    <name type="scientific">Rhizobium aethiopicum</name>
    <dbReference type="NCBI Taxonomy" id="1138170"/>
    <lineage>
        <taxon>Bacteria</taxon>
        <taxon>Pseudomonadati</taxon>
        <taxon>Pseudomonadota</taxon>
        <taxon>Alphaproteobacteria</taxon>
        <taxon>Hyphomicrobiales</taxon>
        <taxon>Rhizobiaceae</taxon>
        <taxon>Rhizobium/Agrobacterium group</taxon>
        <taxon>Rhizobium</taxon>
    </lineage>
</organism>
<gene>
    <name evidence="1" type="ORF">GGD53_003173</name>
</gene>